<proteinExistence type="predicted"/>
<feature type="signal peptide" evidence="2">
    <location>
        <begin position="1"/>
        <end position="22"/>
    </location>
</feature>
<dbReference type="SUPFAM" id="SSF48726">
    <property type="entry name" value="Immunoglobulin"/>
    <property type="match status" value="1"/>
</dbReference>
<feature type="transmembrane region" description="Helical" evidence="1">
    <location>
        <begin position="634"/>
        <end position="655"/>
    </location>
</feature>
<comment type="caution">
    <text evidence="3">The sequence shown here is derived from an EMBL/GenBank/DDBJ whole genome shotgun (WGS) entry which is preliminary data.</text>
</comment>
<organism evidence="3 4">
    <name type="scientific">Microctonus aethiopoides</name>
    <dbReference type="NCBI Taxonomy" id="144406"/>
    <lineage>
        <taxon>Eukaryota</taxon>
        <taxon>Metazoa</taxon>
        <taxon>Ecdysozoa</taxon>
        <taxon>Arthropoda</taxon>
        <taxon>Hexapoda</taxon>
        <taxon>Insecta</taxon>
        <taxon>Pterygota</taxon>
        <taxon>Neoptera</taxon>
        <taxon>Endopterygota</taxon>
        <taxon>Hymenoptera</taxon>
        <taxon>Apocrita</taxon>
        <taxon>Ichneumonoidea</taxon>
        <taxon>Braconidae</taxon>
        <taxon>Euphorinae</taxon>
        <taxon>Microctonus</taxon>
    </lineage>
</organism>
<keyword evidence="4" id="KW-1185">Reference proteome</keyword>
<dbReference type="AlphaFoldDB" id="A0AA39FWP2"/>
<dbReference type="Proteomes" id="UP001168990">
    <property type="component" value="Unassembled WGS sequence"/>
</dbReference>
<evidence type="ECO:0000256" key="1">
    <source>
        <dbReference type="SAM" id="Phobius"/>
    </source>
</evidence>
<keyword evidence="1" id="KW-0472">Membrane</keyword>
<gene>
    <name evidence="3" type="ORF">PV328_000718</name>
</gene>
<keyword evidence="1" id="KW-1133">Transmembrane helix</keyword>
<feature type="chain" id="PRO_5041413845" description="Ig-like domain-containing protein" evidence="2">
    <location>
        <begin position="23"/>
        <end position="687"/>
    </location>
</feature>
<reference evidence="3" key="2">
    <citation type="submission" date="2023-03" db="EMBL/GenBank/DDBJ databases">
        <authorList>
            <person name="Inwood S.N."/>
            <person name="Skelly J.G."/>
            <person name="Guhlin J."/>
            <person name="Harrop T.W.R."/>
            <person name="Goldson S.G."/>
            <person name="Dearden P.K."/>
        </authorList>
    </citation>
    <scope>NUCLEOTIDE SEQUENCE</scope>
    <source>
        <strain evidence="3">Irish</strain>
        <tissue evidence="3">Whole body</tissue>
    </source>
</reference>
<name>A0AA39FWP2_9HYME</name>
<keyword evidence="2" id="KW-0732">Signal</keyword>
<dbReference type="InterPro" id="IPR036179">
    <property type="entry name" value="Ig-like_dom_sf"/>
</dbReference>
<reference evidence="3" key="1">
    <citation type="journal article" date="2023" name="bioRxiv">
        <title>Scaffold-level genome assemblies of two parasitoid biocontrol wasps reveal the parthenogenesis mechanism and an associated novel virus.</title>
        <authorList>
            <person name="Inwood S."/>
            <person name="Skelly J."/>
            <person name="Guhlin J."/>
            <person name="Harrop T."/>
            <person name="Goldson S."/>
            <person name="Dearden P."/>
        </authorList>
    </citation>
    <scope>NUCLEOTIDE SEQUENCE</scope>
    <source>
        <strain evidence="3">Irish</strain>
        <tissue evidence="3">Whole body</tissue>
    </source>
</reference>
<evidence type="ECO:0000313" key="3">
    <source>
        <dbReference type="EMBL" id="KAK0176599.1"/>
    </source>
</evidence>
<accession>A0AA39FWP2</accession>
<evidence type="ECO:0000313" key="4">
    <source>
        <dbReference type="Proteomes" id="UP001168990"/>
    </source>
</evidence>
<keyword evidence="1" id="KW-0812">Transmembrane</keyword>
<dbReference type="EMBL" id="JAQQBS010000001">
    <property type="protein sequence ID" value="KAK0176599.1"/>
    <property type="molecule type" value="Genomic_DNA"/>
</dbReference>
<protein>
    <recommendedName>
        <fullName evidence="5">Ig-like domain-containing protein</fullName>
    </recommendedName>
</protein>
<sequence length="687" mass="77322">MRGLVVLIGLLLVVKFVENISGESIHTQTGRSVPLLGPRVNAQLEQCSVEHNGIIYGLYPKINLTGATFAGSPGFCTFFIKSINLDHAGEWKINTIWKDTHNNDFSISNSSPKSVYTNYTIHVEQADIKLLPRDTIDGEDGSYANVYFEDYSDDITKCYIVKHLYHNETIYILGDNGNGTSAGLKLYKKCGVQIPINDTFHGEWKLVRESGDYKMRTGIILIKSHQKTTSSEESHETWRRGSSDMKIEINRIKYCEVERPDGEVIPLMDSKCKYSVEKVSDKHAGMWKVRYFSEFSMNIAERRIVVHVVDPLAINATVTTTKDNMIHILCQTYVNEIEHCFFTTPNGTMINALPGNGNEKYMYYGLDYYSMYETNFAQCGITILQPSSDDYGSWKCTIKEEKSSDIMNALVPIAHLAEKKIHHPYVSTKNVYVKRSDNFTITCKTTTLLDYCWLQSPNGTNYSVTKNRGNLQNYLPYVGEGLSVGVCGASIENADDIHSGNWSCRLGVTGGAEIESIVPVTVTDSYIVPVKKSINIAHDELHLVVNVIPSKEATIQYCRWIRPNGHGFNEKKSNRYLRSQTETSCILTLTDWDSADLGTWSCYVRFSTGSDEEFHTTIELLLTTQNGSYTILNIFSMCLVAITIIGGTIFGLLVYKKRLSARNPTIIYNEFDPSKSGAITMKERPNI</sequence>
<evidence type="ECO:0008006" key="5">
    <source>
        <dbReference type="Google" id="ProtNLM"/>
    </source>
</evidence>
<evidence type="ECO:0000256" key="2">
    <source>
        <dbReference type="SAM" id="SignalP"/>
    </source>
</evidence>